<proteinExistence type="predicted"/>
<keyword evidence="3" id="KW-1185">Reference proteome</keyword>
<protein>
    <submittedName>
        <fullName evidence="2">Uncharacterized protein</fullName>
    </submittedName>
</protein>
<evidence type="ECO:0000313" key="2">
    <source>
        <dbReference type="EMBL" id="ERN13070.1"/>
    </source>
</evidence>
<evidence type="ECO:0000256" key="1">
    <source>
        <dbReference type="SAM" id="MobiDB-lite"/>
    </source>
</evidence>
<evidence type="ECO:0000313" key="3">
    <source>
        <dbReference type="Proteomes" id="UP000017836"/>
    </source>
</evidence>
<feature type="region of interest" description="Disordered" evidence="1">
    <location>
        <begin position="80"/>
        <end position="107"/>
    </location>
</feature>
<gene>
    <name evidence="2" type="ORF">AMTR_s00040p00144720</name>
</gene>
<accession>W1PZP2</accession>
<dbReference type="EMBL" id="KI392591">
    <property type="protein sequence ID" value="ERN13070.1"/>
    <property type="molecule type" value="Genomic_DNA"/>
</dbReference>
<dbReference type="Gramene" id="ERN13070">
    <property type="protein sequence ID" value="ERN13070"/>
    <property type="gene ID" value="AMTR_s00040p00144720"/>
</dbReference>
<dbReference type="AlphaFoldDB" id="W1PZP2"/>
<sequence>MEEEEESWRLVCNNDLGQRTKGGSFMIMEKERALRRMMMIRASARSGTSHKERRGQERPKPNSNAMQCVWIRERNKREMMVDGEMRDGDERDRDDGDNGGWGREREA</sequence>
<name>W1PZP2_AMBTC</name>
<dbReference type="Proteomes" id="UP000017836">
    <property type="component" value="Unassembled WGS sequence"/>
</dbReference>
<organism evidence="2 3">
    <name type="scientific">Amborella trichopoda</name>
    <dbReference type="NCBI Taxonomy" id="13333"/>
    <lineage>
        <taxon>Eukaryota</taxon>
        <taxon>Viridiplantae</taxon>
        <taxon>Streptophyta</taxon>
        <taxon>Embryophyta</taxon>
        <taxon>Tracheophyta</taxon>
        <taxon>Spermatophyta</taxon>
        <taxon>Magnoliopsida</taxon>
        <taxon>Amborellales</taxon>
        <taxon>Amborellaceae</taxon>
        <taxon>Amborella</taxon>
    </lineage>
</organism>
<dbReference type="HOGENOM" id="CLU_2213465_0_0_1"/>
<reference evidence="3" key="1">
    <citation type="journal article" date="2013" name="Science">
        <title>The Amborella genome and the evolution of flowering plants.</title>
        <authorList>
            <consortium name="Amborella Genome Project"/>
        </authorList>
    </citation>
    <scope>NUCLEOTIDE SEQUENCE [LARGE SCALE GENOMIC DNA]</scope>
</reference>
<feature type="region of interest" description="Disordered" evidence="1">
    <location>
        <begin position="41"/>
        <end position="67"/>
    </location>
</feature>